<evidence type="ECO:0008006" key="3">
    <source>
        <dbReference type="Google" id="ProtNLM"/>
    </source>
</evidence>
<dbReference type="EMBL" id="JACIJM010000001">
    <property type="protein sequence ID" value="MBB5720758.1"/>
    <property type="molecule type" value="Genomic_DNA"/>
</dbReference>
<dbReference type="AlphaFoldDB" id="A0A7W9EWM4"/>
<dbReference type="Gene3D" id="3.10.450.530">
    <property type="entry name" value="Ribonuclease toxin, BrnT, of type II toxin-antitoxin system"/>
    <property type="match status" value="1"/>
</dbReference>
<name>A0A7W9EWM4_9RHOB</name>
<dbReference type="Proteomes" id="UP000535415">
    <property type="component" value="Unassembled WGS sequence"/>
</dbReference>
<organism evidence="1 2">
    <name type="scientific">Yoonia ponticola</name>
    <dbReference type="NCBI Taxonomy" id="1524255"/>
    <lineage>
        <taxon>Bacteria</taxon>
        <taxon>Pseudomonadati</taxon>
        <taxon>Pseudomonadota</taxon>
        <taxon>Alphaproteobacteria</taxon>
        <taxon>Rhodobacterales</taxon>
        <taxon>Paracoccaceae</taxon>
        <taxon>Yoonia</taxon>
    </lineage>
</organism>
<comment type="caution">
    <text evidence="1">The sequence shown here is derived from an EMBL/GenBank/DDBJ whole genome shotgun (WGS) entry which is preliminary data.</text>
</comment>
<evidence type="ECO:0000313" key="2">
    <source>
        <dbReference type="Proteomes" id="UP000535415"/>
    </source>
</evidence>
<evidence type="ECO:0000313" key="1">
    <source>
        <dbReference type="EMBL" id="MBB5720758.1"/>
    </source>
</evidence>
<dbReference type="Pfam" id="PF04365">
    <property type="entry name" value="BrnT_toxin"/>
    <property type="match status" value="1"/>
</dbReference>
<dbReference type="InterPro" id="IPR038573">
    <property type="entry name" value="BrnT_sf"/>
</dbReference>
<gene>
    <name evidence="1" type="ORF">FHS72_000362</name>
</gene>
<accession>A0A7W9EWM4</accession>
<dbReference type="InterPro" id="IPR007460">
    <property type="entry name" value="BrnT_toxin"/>
</dbReference>
<keyword evidence="2" id="KW-1185">Reference proteome</keyword>
<proteinExistence type="predicted"/>
<protein>
    <recommendedName>
        <fullName evidence="3">BrnT family toxin</fullName>
    </recommendedName>
</protein>
<sequence>MFEFDTYKRRLNNEKHGVDLLYAALIFDGPVLTRQDNRQSYGEVRLISLGLVDEAPFIVVHTQRGEATRLISAWQGGRKDYVRYKTNFP</sequence>
<dbReference type="RefSeq" id="WP_183524641.1">
    <property type="nucleotide sequence ID" value="NZ_JACIJM010000001.1"/>
</dbReference>
<reference evidence="1 2" key="1">
    <citation type="submission" date="2020-08" db="EMBL/GenBank/DDBJ databases">
        <title>Genomic Encyclopedia of Type Strains, Phase IV (KMG-IV): sequencing the most valuable type-strain genomes for metagenomic binning, comparative biology and taxonomic classification.</title>
        <authorList>
            <person name="Goeker M."/>
        </authorList>
    </citation>
    <scope>NUCLEOTIDE SEQUENCE [LARGE SCALE GENOMIC DNA]</scope>
    <source>
        <strain evidence="1 2">DSM 101064</strain>
    </source>
</reference>